<keyword evidence="1" id="KW-0472">Membrane</keyword>
<protein>
    <submittedName>
        <fullName evidence="2">Uncharacterized protein</fullName>
    </submittedName>
</protein>
<evidence type="ECO:0000256" key="1">
    <source>
        <dbReference type="SAM" id="Phobius"/>
    </source>
</evidence>
<dbReference type="Proteomes" id="UP000829196">
    <property type="component" value="Unassembled WGS sequence"/>
</dbReference>
<dbReference type="EMBL" id="JAGYWB010000015">
    <property type="protein sequence ID" value="KAI0498166.1"/>
    <property type="molecule type" value="Genomic_DNA"/>
</dbReference>
<evidence type="ECO:0000313" key="2">
    <source>
        <dbReference type="EMBL" id="KAI0498166.1"/>
    </source>
</evidence>
<name>A0A8T3ANK8_DENNO</name>
<evidence type="ECO:0000313" key="3">
    <source>
        <dbReference type="Proteomes" id="UP000829196"/>
    </source>
</evidence>
<proteinExistence type="predicted"/>
<accession>A0A8T3ANK8</accession>
<dbReference type="AlphaFoldDB" id="A0A8T3ANK8"/>
<reference evidence="2" key="1">
    <citation type="journal article" date="2022" name="Front. Genet.">
        <title>Chromosome-Scale Assembly of the Dendrobium nobile Genome Provides Insights Into the Molecular Mechanism of the Biosynthesis of the Medicinal Active Ingredient of Dendrobium.</title>
        <authorList>
            <person name="Xu Q."/>
            <person name="Niu S.-C."/>
            <person name="Li K.-L."/>
            <person name="Zheng P.-J."/>
            <person name="Zhang X.-J."/>
            <person name="Jia Y."/>
            <person name="Liu Y."/>
            <person name="Niu Y.-X."/>
            <person name="Yu L.-H."/>
            <person name="Chen D.-F."/>
            <person name="Zhang G.-Q."/>
        </authorList>
    </citation>
    <scope>NUCLEOTIDE SEQUENCE</scope>
    <source>
        <tissue evidence="2">Leaf</tissue>
    </source>
</reference>
<keyword evidence="1" id="KW-0812">Transmembrane</keyword>
<keyword evidence="1" id="KW-1133">Transmembrane helix</keyword>
<comment type="caution">
    <text evidence="2">The sequence shown here is derived from an EMBL/GenBank/DDBJ whole genome shotgun (WGS) entry which is preliminary data.</text>
</comment>
<keyword evidence="3" id="KW-1185">Reference proteome</keyword>
<gene>
    <name evidence="2" type="ORF">KFK09_021407</name>
</gene>
<organism evidence="2 3">
    <name type="scientific">Dendrobium nobile</name>
    <name type="common">Orchid</name>
    <dbReference type="NCBI Taxonomy" id="94219"/>
    <lineage>
        <taxon>Eukaryota</taxon>
        <taxon>Viridiplantae</taxon>
        <taxon>Streptophyta</taxon>
        <taxon>Embryophyta</taxon>
        <taxon>Tracheophyta</taxon>
        <taxon>Spermatophyta</taxon>
        <taxon>Magnoliopsida</taxon>
        <taxon>Liliopsida</taxon>
        <taxon>Asparagales</taxon>
        <taxon>Orchidaceae</taxon>
        <taxon>Epidendroideae</taxon>
        <taxon>Malaxideae</taxon>
        <taxon>Dendrobiinae</taxon>
        <taxon>Dendrobium</taxon>
    </lineage>
</organism>
<feature type="transmembrane region" description="Helical" evidence="1">
    <location>
        <begin position="43"/>
        <end position="64"/>
    </location>
</feature>
<sequence length="108" mass="12653">MHPSYHLWTMPQQNYILYLNEKHITLIFKFSIINLVTFSPFDVWLFGCWGCVLTSTVYFLNFLFKKIAFISCYFSTSMEVSSQKNCCCMMFMSCQLSILIIDGIKILA</sequence>